<proteinExistence type="predicted"/>
<dbReference type="Proteomes" id="UP000315289">
    <property type="component" value="Unassembled WGS sequence"/>
</dbReference>
<evidence type="ECO:0000313" key="2">
    <source>
        <dbReference type="EMBL" id="TVP40213.1"/>
    </source>
</evidence>
<keyword evidence="3" id="KW-1185">Reference proteome</keyword>
<reference evidence="2 3" key="1">
    <citation type="journal article" date="2019" name="Front. Microbiol.">
        <title>Ammonia Oxidation by the Arctic Terrestrial Thaumarchaeote Candidatus Nitrosocosmicus arcticus Is Stimulated by Increasing Temperatures.</title>
        <authorList>
            <person name="Alves R.J.E."/>
            <person name="Kerou M."/>
            <person name="Zappe A."/>
            <person name="Bittner R."/>
            <person name="Abby S.S."/>
            <person name="Schmidt H.A."/>
            <person name="Pfeifer K."/>
            <person name="Schleper C."/>
        </authorList>
    </citation>
    <scope>NUCLEOTIDE SEQUENCE [LARGE SCALE GENOMIC DNA]</scope>
    <source>
        <strain evidence="2 3">Kfb</strain>
    </source>
</reference>
<gene>
    <name evidence="2" type="ORF">NARC_90119</name>
</gene>
<keyword evidence="1" id="KW-0812">Transmembrane</keyword>
<organism evidence="2 3">
    <name type="scientific">Candidatus Nitrosocosmicus arcticus</name>
    <dbReference type="NCBI Taxonomy" id="2035267"/>
    <lineage>
        <taxon>Archaea</taxon>
        <taxon>Nitrososphaerota</taxon>
        <taxon>Nitrososphaeria</taxon>
        <taxon>Nitrososphaerales</taxon>
        <taxon>Nitrososphaeraceae</taxon>
        <taxon>Candidatus Nitrosocosmicus</taxon>
    </lineage>
</organism>
<feature type="transmembrane region" description="Helical" evidence="1">
    <location>
        <begin position="47"/>
        <end position="68"/>
    </location>
</feature>
<dbReference type="AlphaFoldDB" id="A0A557SUD7"/>
<keyword evidence="1" id="KW-1133">Transmembrane helix</keyword>
<feature type="transmembrane region" description="Helical" evidence="1">
    <location>
        <begin position="74"/>
        <end position="97"/>
    </location>
</feature>
<dbReference type="EMBL" id="VOAH01000009">
    <property type="protein sequence ID" value="TVP40213.1"/>
    <property type="molecule type" value="Genomic_DNA"/>
</dbReference>
<evidence type="ECO:0000313" key="3">
    <source>
        <dbReference type="Proteomes" id="UP000315289"/>
    </source>
</evidence>
<accession>A0A557SUD7</accession>
<evidence type="ECO:0000256" key="1">
    <source>
        <dbReference type="SAM" id="Phobius"/>
    </source>
</evidence>
<sequence length="301" mass="35523">MNYISFLTDAGYIYLKWISCSNFSHLVDPIIHDYINLFYGVSKLEYALIRFAYCIIDPRISLNLFIFWKLVSLYPIPIVFTYILYEFSTCILVIFYASGSFRISIGREHYGVKVSHLTYLLNFNFNILMDEFTSLLLEFKNNIEANLEFFQKNVIRNPTLAYYKINELSNFVGSRYGLVMEIHFPDRRKIGDIREYGTENMSFIFDKFRKTFPIERDQIKLQATKDLTGNVQIIDAYMYEGKEGLKINFKDPESNNSRIDLLPGSFHIWTKIDDEIQKFGNWLLSNVYYERVKNKGGEFPT</sequence>
<name>A0A557SUD7_9ARCH</name>
<keyword evidence="1" id="KW-0472">Membrane</keyword>
<comment type="caution">
    <text evidence="2">The sequence shown here is derived from an EMBL/GenBank/DDBJ whole genome shotgun (WGS) entry which is preliminary data.</text>
</comment>
<protein>
    <submittedName>
        <fullName evidence="2">Uncharacterized protein</fullName>
    </submittedName>
</protein>